<dbReference type="GO" id="GO:0005730">
    <property type="term" value="C:nucleolus"/>
    <property type="evidence" value="ECO:0007669"/>
    <property type="project" value="TreeGrafter"/>
</dbReference>
<evidence type="ECO:0000259" key="2">
    <source>
        <dbReference type="Pfam" id="PF22600"/>
    </source>
</evidence>
<dbReference type="GO" id="GO:1990817">
    <property type="term" value="F:poly(A) RNA polymerase activity"/>
    <property type="evidence" value="ECO:0007669"/>
    <property type="project" value="InterPro"/>
</dbReference>
<dbReference type="GO" id="GO:0003729">
    <property type="term" value="F:mRNA binding"/>
    <property type="evidence" value="ECO:0007669"/>
    <property type="project" value="TreeGrafter"/>
</dbReference>
<dbReference type="Gene3D" id="1.10.1410.10">
    <property type="match status" value="1"/>
</dbReference>
<feature type="domain" description="Poly(A) RNA polymerase mitochondrial-like central palm" evidence="2">
    <location>
        <begin position="1239"/>
        <end position="1335"/>
    </location>
</feature>
<dbReference type="Gene3D" id="3.30.460.10">
    <property type="entry name" value="Beta Polymerase, domain 2"/>
    <property type="match status" value="1"/>
</dbReference>
<evidence type="ECO:0000313" key="3">
    <source>
        <dbReference type="EMBL" id="KDP28800.1"/>
    </source>
</evidence>
<name>A0A067K955_JATCU</name>
<sequence>MKNKKPDDLTNSSNNPPPSPTSLTNSLMTQNQLFDSLTAHISLYHSHSLLSNLNPNPNPRSSILRWFSSLTVHQRQAHLTTVDYKFTQLLIQMLGEVRKQGRGRFIILPDLPSRDLPGLCYKKSRGLLSRTAESNESERLIFESTRIFGSREGEKIAECCCSIWCLDSVTVSEELVENVDKFVETMDNISNGGFLRGEESELGFDWAEFEWLKAKGYYSIEAFVANRLEVALRLAWLNCSHGKKRGVKLKEKMISAGTAANVFWRKRGCVDWWLNLDAETRRKFLTVSLGKAAKSLTLEIVKEATVAVEDETGPFRAGEGQQLGYSYGESTQKSTIKLSDDVNFGSTVKGASPSAKAVLLANQFSSLYVLRDIVTLMLADWHTEYDISKIFFSTLDSVSSLSDCILRKLRGLVMVISLDCTKLELLGEGNFKSSTNKPKEKLSAGKRKKKGKTHSMKKSIPATGIGVRESSFNKPLKDHDDALTYSENMESTAVSELPNMPLGREIQEDTLSSAVEMEHSQGLVIGKGQTAARKNRKRKNKSKTSTLNNVVEVKNAESSVAEGPCMSIICSEEAAKLDMVSDNSATQNVSNDILVGSESFVPNVNLNTSASEPTKEGIGVQSIQEDGVVGQNEGICHIGSEHEQSSNNMMEDESIPSRIETLNFKTETSVTSHVVPMLKINTNSSNEDINFQNKKSKARSKFSDRSVRDLNVKDEPTLIQGQGNKKFNGARLTNSSEYISYEWPNLAPVYFPSLNSHLPPATDRLHLDVGCNWQNHVRQPFVPTVHQARNSAIENGYNRTLSRPLQMSLDWPPMVRSNYGLAPSMTCNYDSGFISRRQSVFQQSFTAHNMQFNAKTTDEEKKYSGDFIDAPESANAQELMDDYESHWISEEELEVHAVSGIDYNQYFGGGVMYWNPSDHPGKGFSRPPSLSSDDSTWAWHEADINRAVDDMVAFSSSYSTNGLTSPTAASFCSPFEPLGAGHQALGYVLPGNEVSGKVLHSSTTPTDSATEEEVTGTLANLSVDVEGKVGDSLPYPILPPIIIPNMSRERSRSDFKRSHDHKSPCVPPSRREQPRIKRPPSPVVLCVPRAPRPPPPSPVSGSRKHRGFPTVRSGSSSPRHWSMRGWYHEGTNLEEACVRLDGTEVVLPSWRNKNLSTHPMIQPLPGSLLQDRLIAMSQLARDQEHPDVSFPLQPPEMQNCPARKASLSLMHSLLHSEIDFFCKQVAAENMERKPFINWAVKRVTRSLQVLWPRSRTNVFGSNATGLSLPTSDVDLVVCLPPVRNLEPIKEAGILEGRNGIKETCLQHAARYLANQEWVKNDSLKTVENTAIPIIMLVVEVPSDLIISATSNIQSPKEEPTRMTGDHENNYRTDVVGSEDSISPNCSQSNCDSTKDVKSIRLDISFKSPSHTGFQTTELVKELTEQFPAATPLALVLKQFLADRSLDQSYSGGLSSYCLVLLITRFLQHEHHLGRPINQNWGSLLMDFLYFFGNVFDPRQMRISVQGTGVYINRERGYSIDPIHIDDPLFPTNNVGRNCFRIHQCIKAFSEAYSILENESTSLPDDGDACSRSPYKLLSKIIPSINSLQAKQ</sequence>
<dbReference type="OrthoDB" id="273917at2759"/>
<accession>A0A067K955</accession>
<evidence type="ECO:0000313" key="4">
    <source>
        <dbReference type="Proteomes" id="UP000027138"/>
    </source>
</evidence>
<proteinExistence type="predicted"/>
<dbReference type="GO" id="GO:0043634">
    <property type="term" value="P:polyadenylation-dependent ncRNA catabolic process"/>
    <property type="evidence" value="ECO:0007669"/>
    <property type="project" value="TreeGrafter"/>
</dbReference>
<dbReference type="Proteomes" id="UP000027138">
    <property type="component" value="Unassembled WGS sequence"/>
</dbReference>
<gene>
    <name evidence="3" type="ORF">JCGZ_14571</name>
</gene>
<feature type="region of interest" description="Disordered" evidence="1">
    <location>
        <begin position="1"/>
        <end position="24"/>
    </location>
</feature>
<dbReference type="SUPFAM" id="SSF81631">
    <property type="entry name" value="PAP/OAS1 substrate-binding domain"/>
    <property type="match status" value="1"/>
</dbReference>
<dbReference type="GO" id="GO:0046872">
    <property type="term" value="F:metal ion binding"/>
    <property type="evidence" value="ECO:0007669"/>
    <property type="project" value="UniProtKB-KW"/>
</dbReference>
<dbReference type="InterPro" id="IPR045862">
    <property type="entry name" value="Trf4-like"/>
</dbReference>
<dbReference type="EMBL" id="KK914782">
    <property type="protein sequence ID" value="KDP28800.1"/>
    <property type="molecule type" value="Genomic_DNA"/>
</dbReference>
<organism evidence="3 4">
    <name type="scientific">Jatropha curcas</name>
    <name type="common">Barbados nut</name>
    <dbReference type="NCBI Taxonomy" id="180498"/>
    <lineage>
        <taxon>Eukaryota</taxon>
        <taxon>Viridiplantae</taxon>
        <taxon>Streptophyta</taxon>
        <taxon>Embryophyta</taxon>
        <taxon>Tracheophyta</taxon>
        <taxon>Spermatophyta</taxon>
        <taxon>Magnoliopsida</taxon>
        <taxon>eudicotyledons</taxon>
        <taxon>Gunneridae</taxon>
        <taxon>Pentapetalae</taxon>
        <taxon>rosids</taxon>
        <taxon>fabids</taxon>
        <taxon>Malpighiales</taxon>
        <taxon>Euphorbiaceae</taxon>
        <taxon>Crotonoideae</taxon>
        <taxon>Jatropheae</taxon>
        <taxon>Jatropha</taxon>
    </lineage>
</organism>
<protein>
    <recommendedName>
        <fullName evidence="2">Poly(A) RNA polymerase mitochondrial-like central palm domain-containing protein</fullName>
    </recommendedName>
</protein>
<reference evidence="3 4" key="1">
    <citation type="journal article" date="2014" name="PLoS ONE">
        <title>Global Analysis of Gene Expression Profiles in Physic Nut (Jatropha curcas L.) Seedlings Exposed to Salt Stress.</title>
        <authorList>
            <person name="Zhang L."/>
            <person name="Zhang C."/>
            <person name="Wu P."/>
            <person name="Chen Y."/>
            <person name="Li M."/>
            <person name="Jiang H."/>
            <person name="Wu G."/>
        </authorList>
    </citation>
    <scope>NUCLEOTIDE SEQUENCE [LARGE SCALE GENOMIC DNA]</scope>
    <source>
        <strain evidence="4">cv. GZQX0401</strain>
        <tissue evidence="3">Young leaves</tissue>
    </source>
</reference>
<dbReference type="InterPro" id="IPR054708">
    <property type="entry name" value="MTPAP-like_central"/>
</dbReference>
<dbReference type="SUPFAM" id="SSF81301">
    <property type="entry name" value="Nucleotidyltransferase"/>
    <property type="match status" value="1"/>
</dbReference>
<dbReference type="GO" id="GO:0031499">
    <property type="term" value="C:TRAMP complex"/>
    <property type="evidence" value="ECO:0007669"/>
    <property type="project" value="TreeGrafter"/>
</dbReference>
<feature type="region of interest" description="Disordered" evidence="1">
    <location>
        <begin position="434"/>
        <end position="460"/>
    </location>
</feature>
<keyword evidence="4" id="KW-1185">Reference proteome</keyword>
<feature type="region of interest" description="Disordered" evidence="1">
    <location>
        <begin position="1049"/>
        <end position="1116"/>
    </location>
</feature>
<evidence type="ECO:0000256" key="1">
    <source>
        <dbReference type="SAM" id="MobiDB-lite"/>
    </source>
</evidence>
<dbReference type="PANTHER" id="PTHR23092:SF48">
    <property type="entry name" value="NUCLEOTIDYLTRANSFERASE FAMILY PROTEIN"/>
    <property type="match status" value="1"/>
</dbReference>
<feature type="compositionally biased region" description="Basic residues" evidence="1">
    <location>
        <begin position="444"/>
        <end position="457"/>
    </location>
</feature>
<dbReference type="Pfam" id="PF22600">
    <property type="entry name" value="MTPAP-like_central"/>
    <property type="match status" value="1"/>
</dbReference>
<dbReference type="GO" id="GO:0031123">
    <property type="term" value="P:RNA 3'-end processing"/>
    <property type="evidence" value="ECO:0007669"/>
    <property type="project" value="TreeGrafter"/>
</dbReference>
<feature type="compositionally biased region" description="Basic and acidic residues" evidence="1">
    <location>
        <begin position="1049"/>
        <end position="1075"/>
    </location>
</feature>
<dbReference type="STRING" id="180498.A0A067K955"/>
<dbReference type="PANTHER" id="PTHR23092">
    <property type="entry name" value="POLY(A) RNA POLYMERASE"/>
    <property type="match status" value="1"/>
</dbReference>
<dbReference type="InterPro" id="IPR043519">
    <property type="entry name" value="NT_sf"/>
</dbReference>